<feature type="non-terminal residue" evidence="2">
    <location>
        <position position="312"/>
    </location>
</feature>
<evidence type="ECO:0000313" key="3">
    <source>
        <dbReference type="Proteomes" id="UP000789508"/>
    </source>
</evidence>
<gene>
    <name evidence="2" type="ORF">ALEPTO_LOCUS9422</name>
</gene>
<proteinExistence type="predicted"/>
<feature type="coiled-coil region" evidence="1">
    <location>
        <begin position="42"/>
        <end position="76"/>
    </location>
</feature>
<protein>
    <submittedName>
        <fullName evidence="2">11934_t:CDS:1</fullName>
    </submittedName>
</protein>
<keyword evidence="3" id="KW-1185">Reference proteome</keyword>
<dbReference type="Proteomes" id="UP000789508">
    <property type="component" value="Unassembled WGS sequence"/>
</dbReference>
<dbReference type="AlphaFoldDB" id="A0A9N9DAH7"/>
<dbReference type="OrthoDB" id="2428774at2759"/>
<evidence type="ECO:0000313" key="2">
    <source>
        <dbReference type="EMBL" id="CAG8632661.1"/>
    </source>
</evidence>
<keyword evidence="1" id="KW-0175">Coiled coil</keyword>
<accession>A0A9N9DAH7</accession>
<evidence type="ECO:0000256" key="1">
    <source>
        <dbReference type="SAM" id="Coils"/>
    </source>
</evidence>
<dbReference type="GO" id="GO:0003677">
    <property type="term" value="F:DNA binding"/>
    <property type="evidence" value="ECO:0007669"/>
    <property type="project" value="InterPro"/>
</dbReference>
<comment type="caution">
    <text evidence="2">The sequence shown here is derived from an EMBL/GenBank/DDBJ whole genome shotgun (WGS) entry which is preliminary data.</text>
</comment>
<dbReference type="EMBL" id="CAJVPS010007182">
    <property type="protein sequence ID" value="CAG8632661.1"/>
    <property type="molecule type" value="Genomic_DNA"/>
</dbReference>
<sequence>MTELTVEPTANLQLLPDIYFIIDKVRADIKNNKCPNLGKMLEDEEEAMIMKAEEEMEKYEEQQIELNEEVVVETEKKEEVISEELKMEPATIKFLDENYPKEKRGSVEMLGIGGKNLKGHLDLREFVNLESQEDLEAGKLKLYEEKMNELTENFQQCNAMLPELEISQYYRTKLGRSTVSDEVIQELVKELNKLNDKVFLRDVIDVSELERMRQPGYRRINQGLRWDAGPIEKVKYEICQNILRYKQENNLSEQEMGERLGIKKQEKLEYLLFCHVDKFTLDKLVSYATELFAPFELKIVRPGEEIHPLPPQ</sequence>
<name>A0A9N9DAH7_9GLOM</name>
<reference evidence="2" key="1">
    <citation type="submission" date="2021-06" db="EMBL/GenBank/DDBJ databases">
        <authorList>
            <person name="Kallberg Y."/>
            <person name="Tangrot J."/>
            <person name="Rosling A."/>
        </authorList>
    </citation>
    <scope>NUCLEOTIDE SEQUENCE</scope>
    <source>
        <strain evidence="2">FL130A</strain>
    </source>
</reference>
<dbReference type="Gene3D" id="1.10.260.40">
    <property type="entry name" value="lambda repressor-like DNA-binding domains"/>
    <property type="match status" value="1"/>
</dbReference>
<dbReference type="InterPro" id="IPR010982">
    <property type="entry name" value="Lambda_DNA-bd_dom_sf"/>
</dbReference>
<organism evidence="2 3">
    <name type="scientific">Ambispora leptoticha</name>
    <dbReference type="NCBI Taxonomy" id="144679"/>
    <lineage>
        <taxon>Eukaryota</taxon>
        <taxon>Fungi</taxon>
        <taxon>Fungi incertae sedis</taxon>
        <taxon>Mucoromycota</taxon>
        <taxon>Glomeromycotina</taxon>
        <taxon>Glomeromycetes</taxon>
        <taxon>Archaeosporales</taxon>
        <taxon>Ambisporaceae</taxon>
        <taxon>Ambispora</taxon>
    </lineage>
</organism>